<evidence type="ECO:0000256" key="1">
    <source>
        <dbReference type="ARBA" id="ARBA00001947"/>
    </source>
</evidence>
<comment type="catalytic activity">
    <reaction evidence="10 15">
        <text>2'-deoxycytidine + H2O + H(+) = 2'-deoxyuridine + NH4(+)</text>
        <dbReference type="Rhea" id="RHEA:13433"/>
        <dbReference type="ChEBI" id="CHEBI:15377"/>
        <dbReference type="ChEBI" id="CHEBI:15378"/>
        <dbReference type="ChEBI" id="CHEBI:15698"/>
        <dbReference type="ChEBI" id="CHEBI:16450"/>
        <dbReference type="ChEBI" id="CHEBI:28938"/>
        <dbReference type="EC" id="3.5.4.5"/>
    </reaction>
</comment>
<dbReference type="PANTHER" id="PTHR11644:SF2">
    <property type="entry name" value="CYTIDINE DEAMINASE"/>
    <property type="match status" value="1"/>
</dbReference>
<comment type="function">
    <text evidence="2 15">This enzyme scavenges exogenous and endogenous cytidine and 2'-deoxycytidine for UMP synthesis.</text>
</comment>
<evidence type="ECO:0000256" key="13">
    <source>
        <dbReference type="PIRSR" id="PIRSR606262-2"/>
    </source>
</evidence>
<name>A0A6S6QUH4_9FIRM</name>
<reference evidence="16 17" key="1">
    <citation type="journal article" date="2016" name="Int. J. Syst. Evol. Microbiol.">
        <title>Descriptions of Anaerotaenia torta gen. nov., sp. nov. and Anaerocolumna cellulosilytica gen. nov., sp. nov. isolated from a methanogenic reactor of cattle waste.</title>
        <authorList>
            <person name="Uek A."/>
            <person name="Ohtaki Y."/>
            <person name="Kaku N."/>
            <person name="Ueki K."/>
        </authorList>
    </citation>
    <scope>NUCLEOTIDE SEQUENCE [LARGE SCALE GENOMIC DNA]</scope>
    <source>
        <strain evidence="16 17">SN021</strain>
    </source>
</reference>
<feature type="binding site" evidence="13">
    <location>
        <begin position="78"/>
        <end position="84"/>
    </location>
    <ligand>
        <name>substrate</name>
    </ligand>
</feature>
<evidence type="ECO:0000256" key="8">
    <source>
        <dbReference type="ARBA" id="ARBA00022833"/>
    </source>
</evidence>
<dbReference type="RefSeq" id="WP_184090330.1">
    <property type="nucleotide sequence ID" value="NZ_AP023367.1"/>
</dbReference>
<dbReference type="GO" id="GO:0005829">
    <property type="term" value="C:cytosol"/>
    <property type="evidence" value="ECO:0007669"/>
    <property type="project" value="TreeGrafter"/>
</dbReference>
<evidence type="ECO:0000313" key="17">
    <source>
        <dbReference type="Proteomes" id="UP000515561"/>
    </source>
</evidence>
<dbReference type="EC" id="3.5.4.5" evidence="4 15"/>
<feature type="binding site" evidence="14">
    <location>
        <position position="89"/>
    </location>
    <ligand>
        <name>Zn(2+)</name>
        <dbReference type="ChEBI" id="CHEBI:29105"/>
        <note>catalytic</note>
    </ligand>
</feature>
<dbReference type="InterPro" id="IPR002125">
    <property type="entry name" value="CMP_dCMP_dom"/>
</dbReference>
<dbReference type="NCBIfam" id="TIGR01354">
    <property type="entry name" value="cyt_deam_tetra"/>
    <property type="match status" value="1"/>
</dbReference>
<protein>
    <recommendedName>
        <fullName evidence="5 15">Cytidine deaminase</fullName>
        <ecNumber evidence="4 15">3.5.4.5</ecNumber>
    </recommendedName>
    <alternativeName>
        <fullName evidence="9 15">Cytidine aminohydrolase</fullName>
    </alternativeName>
</protein>
<keyword evidence="6 14" id="KW-0479">Metal-binding</keyword>
<keyword evidence="17" id="KW-1185">Reference proteome</keyword>
<dbReference type="InterPro" id="IPR050202">
    <property type="entry name" value="Cyt/Deoxycyt_deaminase"/>
</dbReference>
<dbReference type="FunFam" id="3.40.140.10:FF:000008">
    <property type="entry name" value="Cytidine deaminase"/>
    <property type="match status" value="1"/>
</dbReference>
<evidence type="ECO:0000256" key="14">
    <source>
        <dbReference type="PIRSR" id="PIRSR606262-3"/>
    </source>
</evidence>
<dbReference type="Gene3D" id="3.40.140.10">
    <property type="entry name" value="Cytidine Deaminase, domain 2"/>
    <property type="match status" value="1"/>
</dbReference>
<dbReference type="NCBIfam" id="NF004064">
    <property type="entry name" value="PRK05578.1"/>
    <property type="match status" value="1"/>
</dbReference>
<evidence type="ECO:0000256" key="2">
    <source>
        <dbReference type="ARBA" id="ARBA00003949"/>
    </source>
</evidence>
<keyword evidence="8 14" id="KW-0862">Zinc</keyword>
<dbReference type="Pfam" id="PF00383">
    <property type="entry name" value="dCMP_cyt_deam_1"/>
    <property type="match status" value="1"/>
</dbReference>
<evidence type="ECO:0000256" key="15">
    <source>
        <dbReference type="RuleBase" id="RU364006"/>
    </source>
</evidence>
<comment type="cofactor">
    <cofactor evidence="1 14 15">
        <name>Zn(2+)</name>
        <dbReference type="ChEBI" id="CHEBI:29105"/>
    </cofactor>
</comment>
<feature type="binding site" evidence="14">
    <location>
        <position position="126"/>
    </location>
    <ligand>
        <name>Zn(2+)</name>
        <dbReference type="ChEBI" id="CHEBI:29105"/>
        <note>catalytic</note>
    </ligand>
</feature>
<dbReference type="SUPFAM" id="SSF53927">
    <property type="entry name" value="Cytidine deaminase-like"/>
    <property type="match status" value="1"/>
</dbReference>
<dbReference type="InterPro" id="IPR006262">
    <property type="entry name" value="Cyt_deam_tetra"/>
</dbReference>
<dbReference type="InterPro" id="IPR016193">
    <property type="entry name" value="Cytidine_deaminase-like"/>
</dbReference>
<dbReference type="GO" id="GO:0055086">
    <property type="term" value="P:nucleobase-containing small molecule metabolic process"/>
    <property type="evidence" value="ECO:0007669"/>
    <property type="project" value="UniProtKB-ARBA"/>
</dbReference>
<evidence type="ECO:0000256" key="4">
    <source>
        <dbReference type="ARBA" id="ARBA00012783"/>
    </source>
</evidence>
<evidence type="ECO:0000313" key="16">
    <source>
        <dbReference type="EMBL" id="BCJ93326.1"/>
    </source>
</evidence>
<evidence type="ECO:0000256" key="3">
    <source>
        <dbReference type="ARBA" id="ARBA00006576"/>
    </source>
</evidence>
<dbReference type="GO" id="GO:0072527">
    <property type="term" value="P:pyrimidine-containing compound metabolic process"/>
    <property type="evidence" value="ECO:0007669"/>
    <property type="project" value="UniProtKB-ARBA"/>
</dbReference>
<organism evidence="16 17">
    <name type="scientific">Anaerocolumna cellulosilytica</name>
    <dbReference type="NCBI Taxonomy" id="433286"/>
    <lineage>
        <taxon>Bacteria</taxon>
        <taxon>Bacillati</taxon>
        <taxon>Bacillota</taxon>
        <taxon>Clostridia</taxon>
        <taxon>Lachnospirales</taxon>
        <taxon>Lachnospiraceae</taxon>
        <taxon>Anaerocolumna</taxon>
    </lineage>
</organism>
<accession>A0A6S6QUH4</accession>
<proteinExistence type="inferred from homology"/>
<evidence type="ECO:0000256" key="12">
    <source>
        <dbReference type="PIRSR" id="PIRSR606262-1"/>
    </source>
</evidence>
<evidence type="ECO:0000256" key="9">
    <source>
        <dbReference type="ARBA" id="ARBA00032005"/>
    </source>
</evidence>
<feature type="binding site" evidence="14">
    <location>
        <position position="129"/>
    </location>
    <ligand>
        <name>Zn(2+)</name>
        <dbReference type="ChEBI" id="CHEBI:29105"/>
        <note>catalytic</note>
    </ligand>
</feature>
<dbReference type="GO" id="GO:0008270">
    <property type="term" value="F:zinc ion binding"/>
    <property type="evidence" value="ECO:0007669"/>
    <property type="project" value="UniProtKB-UniRule"/>
</dbReference>
<dbReference type="GO" id="GO:0004126">
    <property type="term" value="F:cytidine deaminase activity"/>
    <property type="evidence" value="ECO:0007669"/>
    <property type="project" value="UniProtKB-UniRule"/>
</dbReference>
<evidence type="ECO:0000256" key="6">
    <source>
        <dbReference type="ARBA" id="ARBA00022723"/>
    </source>
</evidence>
<dbReference type="Proteomes" id="UP000515561">
    <property type="component" value="Chromosome"/>
</dbReference>
<evidence type="ECO:0000256" key="10">
    <source>
        <dbReference type="ARBA" id="ARBA00049252"/>
    </source>
</evidence>
<dbReference type="EMBL" id="AP023367">
    <property type="protein sequence ID" value="BCJ93326.1"/>
    <property type="molecule type" value="Genomic_DNA"/>
</dbReference>
<feature type="active site" description="Proton donor" evidence="12">
    <location>
        <position position="91"/>
    </location>
</feature>
<dbReference type="PANTHER" id="PTHR11644">
    <property type="entry name" value="CYTIDINE DEAMINASE"/>
    <property type="match status" value="1"/>
</dbReference>
<dbReference type="PROSITE" id="PS51747">
    <property type="entry name" value="CYT_DCMP_DEAMINASES_2"/>
    <property type="match status" value="1"/>
</dbReference>
<keyword evidence="7 15" id="KW-0378">Hydrolase</keyword>
<dbReference type="AlphaFoldDB" id="A0A6S6QUH4"/>
<gene>
    <name evidence="16" type="primary">cdd</name>
    <name evidence="16" type="ORF">acsn021_08950</name>
</gene>
<comment type="catalytic activity">
    <reaction evidence="11 15">
        <text>cytidine + H2O + H(+) = uridine + NH4(+)</text>
        <dbReference type="Rhea" id="RHEA:16069"/>
        <dbReference type="ChEBI" id="CHEBI:15377"/>
        <dbReference type="ChEBI" id="CHEBI:15378"/>
        <dbReference type="ChEBI" id="CHEBI:16704"/>
        <dbReference type="ChEBI" id="CHEBI:17562"/>
        <dbReference type="ChEBI" id="CHEBI:28938"/>
        <dbReference type="EC" id="3.5.4.5"/>
    </reaction>
</comment>
<evidence type="ECO:0000256" key="7">
    <source>
        <dbReference type="ARBA" id="ARBA00022801"/>
    </source>
</evidence>
<comment type="similarity">
    <text evidence="3 15">Belongs to the cytidine and deoxycytidylate deaminase family.</text>
</comment>
<evidence type="ECO:0000256" key="11">
    <source>
        <dbReference type="ARBA" id="ARBA00049558"/>
    </source>
</evidence>
<evidence type="ECO:0000256" key="5">
    <source>
        <dbReference type="ARBA" id="ARBA00018266"/>
    </source>
</evidence>
<dbReference type="CDD" id="cd01283">
    <property type="entry name" value="cytidine_deaminase"/>
    <property type="match status" value="1"/>
</dbReference>
<dbReference type="KEGG" id="acel:acsn021_08950"/>
<sequence>MATEINGIDKNQLACRKQEELVPTLSGQELVGILKEDTCKQLIREAIDSLNYSYTPYSEFKVGAALLTKDYQIIKGCNIENATYTPTNCAERTAFFKAISEGNKDFLAIAIVGGKNGVLTDYCPPCGVCRQVMMEFCNPKSFLVILAKSENDYWIYTLEELLPMGFSPSNLNR</sequence>